<dbReference type="SUPFAM" id="SSF55729">
    <property type="entry name" value="Acyl-CoA N-acyltransferases (Nat)"/>
    <property type="match status" value="1"/>
</dbReference>
<evidence type="ECO:0000259" key="1">
    <source>
        <dbReference type="PROSITE" id="PS51186"/>
    </source>
</evidence>
<dbReference type="AlphaFoldDB" id="A0A517CLW7"/>
<dbReference type="CDD" id="cd04301">
    <property type="entry name" value="NAT_SF"/>
    <property type="match status" value="1"/>
</dbReference>
<keyword evidence="2" id="KW-0808">Transferase</keyword>
<sequence length="148" mass="17511">MTIYTRLFKEKDFSQINNLLQLYNDLGYPTTRNELIHRLNEINNHKDYYMLLLIEDNQIIGFSGMCRMMFYENNGKYMRILAFVVNSKFREKGLGSLLLKESEKLADKLNCKAMTVNSGIRTEREKAHEFYKAYGFEKNSYGFSKNIN</sequence>
<feature type="domain" description="N-acetyltransferase" evidence="1">
    <location>
        <begin position="3"/>
        <end position="148"/>
    </location>
</feature>
<accession>A0A517CLW7</accession>
<keyword evidence="2" id="KW-0614">Plasmid</keyword>
<evidence type="ECO:0000313" key="2">
    <source>
        <dbReference type="EMBL" id="QDR66014.1"/>
    </source>
</evidence>
<dbReference type="GO" id="GO:0016747">
    <property type="term" value="F:acyltransferase activity, transferring groups other than amino-acyl groups"/>
    <property type="evidence" value="ECO:0007669"/>
    <property type="project" value="InterPro"/>
</dbReference>
<dbReference type="PROSITE" id="PS51186">
    <property type="entry name" value="GNAT"/>
    <property type="match status" value="1"/>
</dbReference>
<dbReference type="InterPro" id="IPR000182">
    <property type="entry name" value="GNAT_dom"/>
</dbReference>
<geneLocation type="plasmid" evidence="2">
    <name>pSSLNP162</name>
</geneLocation>
<organism evidence="2">
    <name type="scientific">Mammaliicoccus sciuri</name>
    <name type="common">Staphylococcus sciuri</name>
    <dbReference type="NCBI Taxonomy" id="1296"/>
    <lineage>
        <taxon>Bacteria</taxon>
        <taxon>Bacillati</taxon>
        <taxon>Bacillota</taxon>
        <taxon>Bacilli</taxon>
        <taxon>Bacillales</taxon>
        <taxon>Staphylococcaceae</taxon>
        <taxon>Mammaliicoccus</taxon>
    </lineage>
</organism>
<dbReference type="EMBL" id="CP041882">
    <property type="protein sequence ID" value="QDR66014.1"/>
    <property type="molecule type" value="Genomic_DNA"/>
</dbReference>
<dbReference type="Gene3D" id="3.40.630.30">
    <property type="match status" value="1"/>
</dbReference>
<protein>
    <submittedName>
        <fullName evidence="2">GNAT family N-acetyltransferase</fullName>
    </submittedName>
</protein>
<reference evidence="2" key="1">
    <citation type="submission" date="2019-07" db="EMBL/GenBank/DDBJ databases">
        <title>Draft Genome Sequence of Megaplasmid-Bearing Staphylococcus scuiri strain B9-58B Isolated from Retail Pork.</title>
        <authorList>
            <person name="Neyaz L."/>
            <person name="Karki A.B."/>
            <person name="Fakhr M.K."/>
        </authorList>
    </citation>
    <scope>NUCLEOTIDE SEQUENCE</scope>
    <source>
        <strain evidence="2">B9-58B</strain>
        <plasmid evidence="2">pSSLNP162</plasmid>
    </source>
</reference>
<gene>
    <name evidence="2" type="ORF">FPV13_14005</name>
</gene>
<dbReference type="InterPro" id="IPR016181">
    <property type="entry name" value="Acyl_CoA_acyltransferase"/>
</dbReference>
<name>A0A517CLW7_MAMSC</name>
<dbReference type="Pfam" id="PF00583">
    <property type="entry name" value="Acetyltransf_1"/>
    <property type="match status" value="1"/>
</dbReference>
<proteinExistence type="predicted"/>
<dbReference type="RefSeq" id="WP_152292092.1">
    <property type="nucleotide sequence ID" value="NZ_CP041882.1"/>
</dbReference>